<evidence type="ECO:0000259" key="1">
    <source>
        <dbReference type="Pfam" id="PF00108"/>
    </source>
</evidence>
<dbReference type="GO" id="GO:0016747">
    <property type="term" value="F:acyltransferase activity, transferring groups other than amino-acyl groups"/>
    <property type="evidence" value="ECO:0007669"/>
    <property type="project" value="InterPro"/>
</dbReference>
<dbReference type="EMBL" id="BART01007163">
    <property type="protein sequence ID" value="GAG54516.1"/>
    <property type="molecule type" value="Genomic_DNA"/>
</dbReference>
<feature type="domain" description="Thiolase C-terminal" evidence="2">
    <location>
        <begin position="241"/>
        <end position="310"/>
    </location>
</feature>
<dbReference type="AlphaFoldDB" id="X1A2M7"/>
<dbReference type="SUPFAM" id="SSF53901">
    <property type="entry name" value="Thiolase-like"/>
    <property type="match status" value="2"/>
</dbReference>
<feature type="non-terminal residue" evidence="3">
    <location>
        <position position="311"/>
    </location>
</feature>
<gene>
    <name evidence="3" type="ORF">S01H4_16341</name>
</gene>
<dbReference type="InterPro" id="IPR055140">
    <property type="entry name" value="Thiolase_C_2"/>
</dbReference>
<reference evidence="3" key="1">
    <citation type="journal article" date="2014" name="Front. Microbiol.">
        <title>High frequency of phylogenetically diverse reductive dehalogenase-homologous genes in deep subseafloor sedimentary metagenomes.</title>
        <authorList>
            <person name="Kawai M."/>
            <person name="Futagami T."/>
            <person name="Toyoda A."/>
            <person name="Takaki Y."/>
            <person name="Nishi S."/>
            <person name="Hori S."/>
            <person name="Arai W."/>
            <person name="Tsubouchi T."/>
            <person name="Morono Y."/>
            <person name="Uchiyama I."/>
            <person name="Ito T."/>
            <person name="Fujiyama A."/>
            <person name="Inagaki F."/>
            <person name="Takami H."/>
        </authorList>
    </citation>
    <scope>NUCLEOTIDE SEQUENCE</scope>
    <source>
        <strain evidence="3">Expedition CK06-06</strain>
    </source>
</reference>
<sequence length="311" mass="33133">MEPVNIIGVGMTKFGVLEESIVELAQTAAFEAMENSSTTESTFDHLVVGVQNPDEFVGQGHLSTLLADHLGIVPAGATRVESGPSSGSSAFESAFAMVAAGMADLVLVVGVEKMSQVDRNTASTILAKMLSYENEIRYGATPAALAALMTRRYMHDYGLTRDELSLIPVKAHRNGANNPLAHFQKEVSVEKVSNSRMVANPLRLYDCSATSDGAASLVIASDKVVRDHGLSDYAIQVIGVGHGTDYLAVQHRASLTSMNATRVAAQKAFTMAGITSKEVDVCEIHDAFSILELINMEDLGFVEKGQAINVV</sequence>
<accession>X1A2M7</accession>
<organism evidence="3">
    <name type="scientific">marine sediment metagenome</name>
    <dbReference type="NCBI Taxonomy" id="412755"/>
    <lineage>
        <taxon>unclassified sequences</taxon>
        <taxon>metagenomes</taxon>
        <taxon>ecological metagenomes</taxon>
    </lineage>
</organism>
<proteinExistence type="predicted"/>
<dbReference type="PANTHER" id="PTHR42870:SF1">
    <property type="entry name" value="NON-SPECIFIC LIPID-TRANSFER PROTEIN-LIKE 2"/>
    <property type="match status" value="1"/>
</dbReference>
<feature type="domain" description="Thiolase N-terminal" evidence="1">
    <location>
        <begin position="4"/>
        <end position="222"/>
    </location>
</feature>
<protein>
    <recommendedName>
        <fullName evidence="4">Thiolase N-terminal domain-containing protein</fullName>
    </recommendedName>
</protein>
<dbReference type="InterPro" id="IPR020616">
    <property type="entry name" value="Thiolase_N"/>
</dbReference>
<name>X1A2M7_9ZZZZ</name>
<dbReference type="Gene3D" id="3.40.47.10">
    <property type="match status" value="1"/>
</dbReference>
<evidence type="ECO:0000313" key="3">
    <source>
        <dbReference type="EMBL" id="GAG54516.1"/>
    </source>
</evidence>
<dbReference type="InterPro" id="IPR016039">
    <property type="entry name" value="Thiolase-like"/>
</dbReference>
<dbReference type="CDD" id="cd00829">
    <property type="entry name" value="SCP-x_thiolase"/>
    <property type="match status" value="1"/>
</dbReference>
<evidence type="ECO:0008006" key="4">
    <source>
        <dbReference type="Google" id="ProtNLM"/>
    </source>
</evidence>
<comment type="caution">
    <text evidence="3">The sequence shown here is derived from an EMBL/GenBank/DDBJ whole genome shotgun (WGS) entry which is preliminary data.</text>
</comment>
<evidence type="ECO:0000259" key="2">
    <source>
        <dbReference type="Pfam" id="PF22691"/>
    </source>
</evidence>
<dbReference type="PANTHER" id="PTHR42870">
    <property type="entry name" value="ACETYL-COA C-ACETYLTRANSFERASE"/>
    <property type="match status" value="1"/>
</dbReference>
<dbReference type="Pfam" id="PF22691">
    <property type="entry name" value="Thiolase_C_1"/>
    <property type="match status" value="1"/>
</dbReference>
<dbReference type="Pfam" id="PF00108">
    <property type="entry name" value="Thiolase_N"/>
    <property type="match status" value="1"/>
</dbReference>